<name>A0ABU0R716_9MICO</name>
<dbReference type="RefSeq" id="WP_307040666.1">
    <property type="nucleotide sequence ID" value="NZ_JAUSYY010000001.1"/>
</dbReference>
<feature type="region of interest" description="Disordered" evidence="2">
    <location>
        <begin position="317"/>
        <end position="363"/>
    </location>
</feature>
<gene>
    <name evidence="3" type="ORF">QFZ26_001435</name>
</gene>
<feature type="region of interest" description="Disordered" evidence="2">
    <location>
        <begin position="1121"/>
        <end position="1153"/>
    </location>
</feature>
<dbReference type="Proteomes" id="UP001239083">
    <property type="component" value="Unassembled WGS sequence"/>
</dbReference>
<evidence type="ECO:0000256" key="1">
    <source>
        <dbReference type="SAM" id="Coils"/>
    </source>
</evidence>
<feature type="region of interest" description="Disordered" evidence="2">
    <location>
        <begin position="1273"/>
        <end position="1302"/>
    </location>
</feature>
<evidence type="ECO:0000256" key="2">
    <source>
        <dbReference type="SAM" id="MobiDB-lite"/>
    </source>
</evidence>
<sequence length="1343" mass="141093">MAGAQHSAIATRAAMTSALTDGRQRTAGAGGRASPRETGGSGGSGGPAAMLALQRSAGNAAVSALMAAKLKWPGDEARVEIDAAIREVKRDEPEVDTVEKGLKEAKAVGIPVDLEGVKPPASALSVTRTGFGPGSVPPKKPVPPPKPVPAVSPLGKAAAAKPKLRGAAAKGAGGASVASMSGAIAAAAAPVPLTADKLLLPPVAPPGVKPAQDPAFAQVTGSVKGFASAKRAHPPAASKAKEAQDAAVPPTDDIAGQAKAAKADSMDAQQPGSFDKKAFIAAVKAAIEAKSPKTLKEADDYAESGKAGEVKGEVKGLVTQGKEGSAKDIETATEAPPDQSKAVAKPVTPMPQEDPGQVAPIPAAGAVPKTAPPEQVNLEAGKHEVGQEMTDAHVTDEQLAKSGEPSFQGALADKRTAAEHADTAPGEYRQQEQATIAQGKVQAGAATAAGVQGMQGAKGAALAKLVADKGKAKSKDEQKRAEVTAKIQGIFNATEADVKKILEGLDPKVEAEFERGEAGAKAAFESYVAAKMSAYKKDRYGGWLGGIRWAKDKLFGMPDKVNEFYEAGRELYLAKMDGVISRVADIVAADLTAAKQRIAKGRAEIASYVKSLPQDLQKVGSEAATEIGDRFEQLESDVKDKENEVVQTLATKYVEARKGLDERIEALQAENKGLVDKAIGAIKAVINTIRELASMLANVLARAASVIGDIIGDPVGFLGNLISGIKGGIDKFFANITTHLKKGLMGWLFGQLGDAGIEIPDTFDLKGVVKLLASVFGLTWANIRNRIVLQIGEKAMAAVEKGVEIFQVMKEQGVAGLWDKLVEKVGDIKDMILTQLEDFVITKIITAGITWLISLLNPAAAFIKACKLIYDVVMFFVNNAARIAQFVNTVIDGVVDIAKGNVSAVVDKIESALGQMVPILIGFIASVLGIGGIGEKIRSIVQALQKPVNKALDFVIKTGLKLAGPIIRAAKGISAKVKAKVESGRAWVKGKAEAGKAWAKGKVAGAGEAIRKLKDRMLGIAFRQEFEANGEKHSVYSKKGAPELLYTASTPQPSAQAAPTPTVRELEARYRATIRDYVATVRTLDASPQDAAAKARAEGLKDQAAALFRQLVDATTAFVTTSGRKSRGEPVGPAPGIGTIGMHGAKPPSNRGGHRLHWTESEHVIPFAVGKSVWAALKQYMPWRGSRADNRQTTIMIYERAARIKTPADNAMSYTIKNLLVDSRIVENISRGRVSGQVGLSDRDADDALARIQGAVETARKDAVSRTIDAIRAENEMKEGGAAKTNGERRGNEPPSPASGLVEAAARQQYDNIMDLVRQEVMHEASVKEKAERLELTPRGRRR</sequence>
<evidence type="ECO:0008006" key="5">
    <source>
        <dbReference type="Google" id="ProtNLM"/>
    </source>
</evidence>
<accession>A0ABU0R716</accession>
<feature type="region of interest" description="Disordered" evidence="2">
    <location>
        <begin position="1323"/>
        <end position="1343"/>
    </location>
</feature>
<reference evidence="3 4" key="1">
    <citation type="submission" date="2023-07" db="EMBL/GenBank/DDBJ databases">
        <title>Comparative genomics of wheat-associated soil bacteria to identify genetic determinants of phenazine resistance.</title>
        <authorList>
            <person name="Mouncey N."/>
        </authorList>
    </citation>
    <scope>NUCLEOTIDE SEQUENCE [LARGE SCALE GENOMIC DNA]</scope>
    <source>
        <strain evidence="3 4">V3I3</strain>
    </source>
</reference>
<feature type="region of interest" description="Disordered" evidence="2">
    <location>
        <begin position="1"/>
        <end position="50"/>
    </location>
</feature>
<evidence type="ECO:0000313" key="3">
    <source>
        <dbReference type="EMBL" id="MDQ0893880.1"/>
    </source>
</evidence>
<organism evidence="3 4">
    <name type="scientific">Agromyces ramosus</name>
    <dbReference type="NCBI Taxonomy" id="33879"/>
    <lineage>
        <taxon>Bacteria</taxon>
        <taxon>Bacillati</taxon>
        <taxon>Actinomycetota</taxon>
        <taxon>Actinomycetes</taxon>
        <taxon>Micrococcales</taxon>
        <taxon>Microbacteriaceae</taxon>
        <taxon>Agromyces</taxon>
    </lineage>
</organism>
<protein>
    <recommendedName>
        <fullName evidence="5">Phage-related protein</fullName>
    </recommendedName>
</protein>
<keyword evidence="4" id="KW-1185">Reference proteome</keyword>
<feature type="coiled-coil region" evidence="1">
    <location>
        <begin position="624"/>
        <end position="677"/>
    </location>
</feature>
<keyword evidence="1" id="KW-0175">Coiled coil</keyword>
<dbReference type="Gene3D" id="1.20.120.20">
    <property type="entry name" value="Apolipoprotein"/>
    <property type="match status" value="1"/>
</dbReference>
<proteinExistence type="predicted"/>
<comment type="caution">
    <text evidence="3">The sequence shown here is derived from an EMBL/GenBank/DDBJ whole genome shotgun (WGS) entry which is preliminary data.</text>
</comment>
<evidence type="ECO:0000313" key="4">
    <source>
        <dbReference type="Proteomes" id="UP001239083"/>
    </source>
</evidence>
<dbReference type="EMBL" id="JAUSYY010000001">
    <property type="protein sequence ID" value="MDQ0893880.1"/>
    <property type="molecule type" value="Genomic_DNA"/>
</dbReference>
<feature type="region of interest" description="Disordered" evidence="2">
    <location>
        <begin position="227"/>
        <end position="249"/>
    </location>
</feature>
<feature type="compositionally biased region" description="Basic and acidic residues" evidence="2">
    <location>
        <begin position="1273"/>
        <end position="1292"/>
    </location>
</feature>